<name>A0ACB5R844_9CLOT</name>
<reference evidence="1" key="1">
    <citation type="journal article" date="2025" name="Int. J. Syst. Evol. Microbiol.">
        <title>Inconstantimicrobium mannanitabidum sp. nov., a novel member of the family Clostridiaceae isolated from anoxic soil under the treatment of reductive soil disinfestation.</title>
        <authorList>
            <person name="Ueki A."/>
            <person name="Tonouchi A."/>
            <person name="Honma S."/>
            <person name="Kaku N."/>
            <person name="Ueki K."/>
        </authorList>
    </citation>
    <scope>NUCLEOTIDE SEQUENCE</scope>
    <source>
        <strain evidence="1">TW13</strain>
    </source>
</reference>
<protein>
    <submittedName>
        <fullName evidence="1">Uncharacterized protein</fullName>
    </submittedName>
</protein>
<evidence type="ECO:0000313" key="2">
    <source>
        <dbReference type="Proteomes" id="UP001058074"/>
    </source>
</evidence>
<comment type="caution">
    <text evidence="1">The sequence shown here is derived from an EMBL/GenBank/DDBJ whole genome shotgun (WGS) entry which is preliminary data.</text>
</comment>
<accession>A0ACB5R844</accession>
<evidence type="ECO:0000313" key="1">
    <source>
        <dbReference type="EMBL" id="GKX65240.1"/>
    </source>
</evidence>
<organism evidence="1 2">
    <name type="scientific">Inconstantimicrobium mannanitabidum</name>
    <dbReference type="NCBI Taxonomy" id="1604901"/>
    <lineage>
        <taxon>Bacteria</taxon>
        <taxon>Bacillati</taxon>
        <taxon>Bacillota</taxon>
        <taxon>Clostridia</taxon>
        <taxon>Eubacteriales</taxon>
        <taxon>Clostridiaceae</taxon>
        <taxon>Inconstantimicrobium</taxon>
    </lineage>
</organism>
<gene>
    <name evidence="1" type="ORF">rsdtw13_04980</name>
</gene>
<sequence>MKIKLNIFNNVGIKLLILIPIDMIISFLFLGVLSNIIVKIFGYNTEFYKTYGVIIATGYFVTAITIFVVVFLAAISRRIKYLKYISKSVTNIKTQKYLNPIDIKGSDEIAQLATDINTMSEKLKENYEKEKKQEDAKNELIVAVSHDLKTPLTSIMGYLELLNKDKGNFTKEQKEFLEVAYKKSKNLKKLIEELFEYTKFSNNYIKLNKAPFNIAVIVSQIVGEHMLFLSEKNIQVEIECDENELMCEIDMQKFIRVIENLVKNAEKYSYKNSTYTIKMWEEDNNINLSFINEGDNISEEDLVRIFDEMYRIDKSRNAEIEGSGLGLAISKKIIALHHGMIWAECDGNEIKFNIRLPQEN</sequence>
<dbReference type="EMBL" id="BROD01000001">
    <property type="protein sequence ID" value="GKX65240.1"/>
    <property type="molecule type" value="Genomic_DNA"/>
</dbReference>
<keyword evidence="2" id="KW-1185">Reference proteome</keyword>
<dbReference type="Proteomes" id="UP001058074">
    <property type="component" value="Unassembled WGS sequence"/>
</dbReference>
<proteinExistence type="predicted"/>